<dbReference type="Pfam" id="PF13354">
    <property type="entry name" value="Beta-lactamase2"/>
    <property type="match status" value="1"/>
</dbReference>
<accession>A0A844XYD1</accession>
<dbReference type="Gene3D" id="3.40.710.10">
    <property type="entry name" value="DD-peptidase/beta-lactamase superfamily"/>
    <property type="match status" value="1"/>
</dbReference>
<dbReference type="InterPro" id="IPR000871">
    <property type="entry name" value="Beta-lactam_class-A"/>
</dbReference>
<dbReference type="OrthoDB" id="9784149at2"/>
<feature type="domain" description="Beta-lactamase class A catalytic" evidence="4">
    <location>
        <begin position="74"/>
        <end position="333"/>
    </location>
</feature>
<keyword evidence="6" id="KW-1185">Reference proteome</keyword>
<comment type="similarity">
    <text evidence="2">Belongs to the class-A beta-lactamase family.</text>
</comment>
<evidence type="ECO:0000256" key="3">
    <source>
        <dbReference type="ARBA" id="ARBA00012865"/>
    </source>
</evidence>
<dbReference type="InterPro" id="IPR012338">
    <property type="entry name" value="Beta-lactam/transpept-like"/>
</dbReference>
<organism evidence="5 6">
    <name type="scientific">Qipengyuania gaetbuli</name>
    <dbReference type="NCBI Taxonomy" id="266952"/>
    <lineage>
        <taxon>Bacteria</taxon>
        <taxon>Pseudomonadati</taxon>
        <taxon>Pseudomonadota</taxon>
        <taxon>Alphaproteobacteria</taxon>
        <taxon>Sphingomonadales</taxon>
        <taxon>Erythrobacteraceae</taxon>
        <taxon>Qipengyuania</taxon>
    </lineage>
</organism>
<evidence type="ECO:0000256" key="1">
    <source>
        <dbReference type="ARBA" id="ARBA00001526"/>
    </source>
</evidence>
<dbReference type="SUPFAM" id="SSF56601">
    <property type="entry name" value="beta-lactamase/transpeptidase-like"/>
    <property type="match status" value="1"/>
</dbReference>
<comment type="caution">
    <text evidence="5">The sequence shown here is derived from an EMBL/GenBank/DDBJ whole genome shotgun (WGS) entry which is preliminary data.</text>
</comment>
<dbReference type="RefSeq" id="WP_160606916.1">
    <property type="nucleotide sequence ID" value="NZ_WTYF01000004.1"/>
</dbReference>
<protein>
    <recommendedName>
        <fullName evidence="3">beta-lactamase</fullName>
        <ecNumber evidence="3">3.5.2.6</ecNumber>
    </recommendedName>
</protein>
<dbReference type="InterPro" id="IPR045155">
    <property type="entry name" value="Beta-lactam_cat"/>
</dbReference>
<dbReference type="GO" id="GO:0046677">
    <property type="term" value="P:response to antibiotic"/>
    <property type="evidence" value="ECO:0007669"/>
    <property type="project" value="InterPro"/>
</dbReference>
<evidence type="ECO:0000313" key="5">
    <source>
        <dbReference type="EMBL" id="MXO50339.1"/>
    </source>
</evidence>
<proteinExistence type="inferred from homology"/>
<evidence type="ECO:0000313" key="6">
    <source>
        <dbReference type="Proteomes" id="UP000444185"/>
    </source>
</evidence>
<dbReference type="AlphaFoldDB" id="A0A844XYD1"/>
<dbReference type="PANTHER" id="PTHR35333">
    <property type="entry name" value="BETA-LACTAMASE"/>
    <property type="match status" value="1"/>
</dbReference>
<dbReference type="EC" id="3.5.2.6" evidence="3"/>
<dbReference type="PANTHER" id="PTHR35333:SF3">
    <property type="entry name" value="BETA-LACTAMASE-TYPE TRANSPEPTIDASE FOLD CONTAINING PROTEIN"/>
    <property type="match status" value="1"/>
</dbReference>
<dbReference type="GO" id="GO:0030655">
    <property type="term" value="P:beta-lactam antibiotic catabolic process"/>
    <property type="evidence" value="ECO:0007669"/>
    <property type="project" value="InterPro"/>
</dbReference>
<dbReference type="Proteomes" id="UP000444185">
    <property type="component" value="Unassembled WGS sequence"/>
</dbReference>
<dbReference type="EMBL" id="WTYF01000004">
    <property type="protein sequence ID" value="MXO50339.1"/>
    <property type="molecule type" value="Genomic_DNA"/>
</dbReference>
<gene>
    <name evidence="5" type="ORF">GRI42_03360</name>
</gene>
<name>A0A844XYD1_9SPHN</name>
<keyword evidence="5" id="KW-0378">Hydrolase</keyword>
<evidence type="ECO:0000259" key="4">
    <source>
        <dbReference type="Pfam" id="PF13354"/>
    </source>
</evidence>
<evidence type="ECO:0000256" key="2">
    <source>
        <dbReference type="ARBA" id="ARBA00009009"/>
    </source>
</evidence>
<comment type="catalytic activity">
    <reaction evidence="1">
        <text>a beta-lactam + H2O = a substituted beta-amino acid</text>
        <dbReference type="Rhea" id="RHEA:20401"/>
        <dbReference type="ChEBI" id="CHEBI:15377"/>
        <dbReference type="ChEBI" id="CHEBI:35627"/>
        <dbReference type="ChEBI" id="CHEBI:140347"/>
        <dbReference type="EC" id="3.5.2.6"/>
    </reaction>
</comment>
<sequence>MTRTLVTITLLLVSTFALLGTCVYQPGESASQFGDRIRLPQANRFKAPPPLDDRQKALQDRLAAIGKAFPGEVGIAVVDVSSGARMHFEGRKPFPQQSVSKLWVAMTALDLVDQGALDLAEPVSIERRDLTLFHQPIREIVRTRGRYDTDYFDLFERALTESDNTANDRLLRRVGGPTAVDGFLRREGIIGVQFGPDERTKQSAIAGLEWNPSFSMGRGFYDARDSLSPERRRQAFEKYLADPVDGASAIGIAQALARLAKGDILSPASTSFILGTLERTKSGPNRLKGGTPAGWVMAHKTGTGQVFDGEQSGYNDVGVLRAPDGSQYAIAVMIGRTRSSFSSRFEMMQAVTRAVADHHLSRN</sequence>
<dbReference type="GO" id="GO:0008800">
    <property type="term" value="F:beta-lactamase activity"/>
    <property type="evidence" value="ECO:0007669"/>
    <property type="project" value="UniProtKB-EC"/>
</dbReference>
<dbReference type="PRINTS" id="PR00118">
    <property type="entry name" value="BLACTAMASEA"/>
</dbReference>
<reference evidence="5 6" key="1">
    <citation type="submission" date="2019-12" db="EMBL/GenBank/DDBJ databases">
        <title>Genomic-based taxomic classification of the family Erythrobacteraceae.</title>
        <authorList>
            <person name="Xu L."/>
        </authorList>
    </citation>
    <scope>NUCLEOTIDE SEQUENCE [LARGE SCALE GENOMIC DNA]</scope>
    <source>
        <strain evidence="5 6">DSM 16225</strain>
    </source>
</reference>